<dbReference type="Proteomes" id="UP000309676">
    <property type="component" value="Unassembled WGS sequence"/>
</dbReference>
<evidence type="ECO:0000313" key="3">
    <source>
        <dbReference type="Proteomes" id="UP000309676"/>
    </source>
</evidence>
<comment type="caution">
    <text evidence="2">The sequence shown here is derived from an EMBL/GenBank/DDBJ whole genome shotgun (WGS) entry which is preliminary data.</text>
</comment>
<feature type="transmembrane region" description="Helical" evidence="1">
    <location>
        <begin position="7"/>
        <end position="29"/>
    </location>
</feature>
<keyword evidence="1" id="KW-0812">Transmembrane</keyword>
<organism evidence="2 3">
    <name type="scientific">Paenibacillus antri</name>
    <dbReference type="NCBI Taxonomy" id="2582848"/>
    <lineage>
        <taxon>Bacteria</taxon>
        <taxon>Bacillati</taxon>
        <taxon>Bacillota</taxon>
        <taxon>Bacilli</taxon>
        <taxon>Bacillales</taxon>
        <taxon>Paenibacillaceae</taxon>
        <taxon>Paenibacillus</taxon>
    </lineage>
</organism>
<keyword evidence="3" id="KW-1185">Reference proteome</keyword>
<evidence type="ECO:0000313" key="2">
    <source>
        <dbReference type="EMBL" id="TLS50765.1"/>
    </source>
</evidence>
<dbReference type="EMBL" id="VCIW01000013">
    <property type="protein sequence ID" value="TLS50765.1"/>
    <property type="molecule type" value="Genomic_DNA"/>
</dbReference>
<evidence type="ECO:0000256" key="1">
    <source>
        <dbReference type="SAM" id="Phobius"/>
    </source>
</evidence>
<gene>
    <name evidence="2" type="ORF">FE782_18890</name>
</gene>
<keyword evidence="1" id="KW-0472">Membrane</keyword>
<reference evidence="2 3" key="1">
    <citation type="submission" date="2019-05" db="EMBL/GenBank/DDBJ databases">
        <authorList>
            <person name="Narsing Rao M.P."/>
            <person name="Li W.J."/>
        </authorList>
    </citation>
    <scope>NUCLEOTIDE SEQUENCE [LARGE SCALE GENOMIC DNA]</scope>
    <source>
        <strain evidence="2 3">SYSU_K30003</strain>
    </source>
</reference>
<name>A0A5R9GH51_9BACL</name>
<dbReference type="AlphaFoldDB" id="A0A5R9GH51"/>
<sequence length="184" mass="21081">MLTFILSILRIAGIAATLFFGIVTISLLLEKEIGGTVVSAIITAIPIIVIRLTSKKLKKIQAAKEEERRWSTPEQFTLVVIREREDEIDERTEDIADRLFEMDNLGSIHECSIDEVREVSPRFHVDRFPTYLIVNDSPDEDLAEMLGHVRAQGTEVGPLLRFLEEEMWKHELKLRRGREVDPSV</sequence>
<keyword evidence="1" id="KW-1133">Transmembrane helix</keyword>
<feature type="transmembrane region" description="Helical" evidence="1">
    <location>
        <begin position="35"/>
        <end position="54"/>
    </location>
</feature>
<protein>
    <submittedName>
        <fullName evidence="2">Uncharacterized protein</fullName>
    </submittedName>
</protein>
<proteinExistence type="predicted"/>
<accession>A0A5R9GH51</accession>